<reference evidence="1" key="1">
    <citation type="submission" date="2020-05" db="EMBL/GenBank/DDBJ databases">
        <title>Large-scale comparative analyses of tick genomes elucidate their genetic diversity and vector capacities.</title>
        <authorList>
            <person name="Jia N."/>
            <person name="Wang J."/>
            <person name="Shi W."/>
            <person name="Du L."/>
            <person name="Sun Y."/>
            <person name="Zhan W."/>
            <person name="Jiang J."/>
            <person name="Wang Q."/>
            <person name="Zhang B."/>
            <person name="Ji P."/>
            <person name="Sakyi L.B."/>
            <person name="Cui X."/>
            <person name="Yuan T."/>
            <person name="Jiang B."/>
            <person name="Yang W."/>
            <person name="Lam T.T.-Y."/>
            <person name="Chang Q."/>
            <person name="Ding S."/>
            <person name="Wang X."/>
            <person name="Zhu J."/>
            <person name="Ruan X."/>
            <person name="Zhao L."/>
            <person name="Wei J."/>
            <person name="Que T."/>
            <person name="Du C."/>
            <person name="Cheng J."/>
            <person name="Dai P."/>
            <person name="Han X."/>
            <person name="Huang E."/>
            <person name="Gao Y."/>
            <person name="Liu J."/>
            <person name="Shao H."/>
            <person name="Ye R."/>
            <person name="Li L."/>
            <person name="Wei W."/>
            <person name="Wang X."/>
            <person name="Wang C."/>
            <person name="Yang T."/>
            <person name="Huo Q."/>
            <person name="Li W."/>
            <person name="Guo W."/>
            <person name="Chen H."/>
            <person name="Zhou L."/>
            <person name="Ni X."/>
            <person name="Tian J."/>
            <person name="Zhou Y."/>
            <person name="Sheng Y."/>
            <person name="Liu T."/>
            <person name="Pan Y."/>
            <person name="Xia L."/>
            <person name="Li J."/>
            <person name="Zhao F."/>
            <person name="Cao W."/>
        </authorList>
    </citation>
    <scope>NUCLEOTIDE SEQUENCE</scope>
    <source>
        <strain evidence="1">Dsil-2018</strain>
    </source>
</reference>
<comment type="caution">
    <text evidence="1">The sequence shown here is derived from an EMBL/GenBank/DDBJ whole genome shotgun (WGS) entry which is preliminary data.</text>
</comment>
<keyword evidence="2" id="KW-1185">Reference proteome</keyword>
<proteinExistence type="predicted"/>
<dbReference type="Proteomes" id="UP000821865">
    <property type="component" value="Chromosome 6"/>
</dbReference>
<accession>A0ACB8CLP9</accession>
<dbReference type="EMBL" id="CM023475">
    <property type="protein sequence ID" value="KAH7945782.1"/>
    <property type="molecule type" value="Genomic_DNA"/>
</dbReference>
<sequence>MGPLNSASMDYDLDVYLQQSWYDPRLSLLRFGINETVMLSGEAITALIWKPDLYFVNAKRATVHDVTAPNELVQITPGGYVLYGDSTMTAAVASSASNANARSVAAVVVLDHQHRELASAFLHSQNITDAEEVAIALAITHGNKLGRLFHVLADWHMTLANSCTFEHLRSGVRSYGHLATHNWRETRRRTGSFKGIQAEHPSTLPLKHPFQYQEAISWRLIQAGAYPDLHLISQIHPTAYPSRCPAEWWESLLASEALDDQLSLIERARMAVTASGALDSSGPGQWWKGYASPHIMPGWPEPGPATSQDRFPPPVTHGGQDHLVVLKGTDFCIPMTQLSSQSG</sequence>
<gene>
    <name evidence="1" type="ORF">HPB49_015472</name>
</gene>
<organism evidence="1 2">
    <name type="scientific">Dermacentor silvarum</name>
    <name type="common">Tick</name>
    <dbReference type="NCBI Taxonomy" id="543639"/>
    <lineage>
        <taxon>Eukaryota</taxon>
        <taxon>Metazoa</taxon>
        <taxon>Ecdysozoa</taxon>
        <taxon>Arthropoda</taxon>
        <taxon>Chelicerata</taxon>
        <taxon>Arachnida</taxon>
        <taxon>Acari</taxon>
        <taxon>Parasitiformes</taxon>
        <taxon>Ixodida</taxon>
        <taxon>Ixodoidea</taxon>
        <taxon>Ixodidae</taxon>
        <taxon>Rhipicephalinae</taxon>
        <taxon>Dermacentor</taxon>
    </lineage>
</organism>
<protein>
    <submittedName>
        <fullName evidence="1">Uncharacterized protein</fullName>
    </submittedName>
</protein>
<evidence type="ECO:0000313" key="1">
    <source>
        <dbReference type="EMBL" id="KAH7945782.1"/>
    </source>
</evidence>
<name>A0ACB8CLP9_DERSI</name>
<evidence type="ECO:0000313" key="2">
    <source>
        <dbReference type="Proteomes" id="UP000821865"/>
    </source>
</evidence>